<keyword evidence="7" id="KW-0472">Membrane</keyword>
<gene>
    <name evidence="9" type="primary">tatA</name>
    <name evidence="9" type="ORF">NGF19_30045</name>
</gene>
<dbReference type="EMBL" id="JAMWMR010000065">
    <property type="protein sequence ID" value="MCN9244977.1"/>
    <property type="molecule type" value="Genomic_DNA"/>
</dbReference>
<dbReference type="Pfam" id="PF02416">
    <property type="entry name" value="TatA_B_E"/>
    <property type="match status" value="1"/>
</dbReference>
<evidence type="ECO:0000256" key="3">
    <source>
        <dbReference type="ARBA" id="ARBA00022692"/>
    </source>
</evidence>
<comment type="subcellular location">
    <subcellularLocation>
        <location evidence="1">Membrane</location>
        <topology evidence="1">Single-pass membrane protein</topology>
    </subcellularLocation>
</comment>
<dbReference type="PANTHER" id="PTHR42982:SF8">
    <property type="entry name" value="SEC-INDEPENDENT PROTEIN TRANSLOCASE PROTEIN TATA"/>
    <property type="match status" value="1"/>
</dbReference>
<evidence type="ECO:0000256" key="4">
    <source>
        <dbReference type="ARBA" id="ARBA00022927"/>
    </source>
</evidence>
<evidence type="ECO:0000313" key="10">
    <source>
        <dbReference type="Proteomes" id="UP001523219"/>
    </source>
</evidence>
<evidence type="ECO:0000256" key="6">
    <source>
        <dbReference type="ARBA" id="ARBA00023010"/>
    </source>
</evidence>
<keyword evidence="2" id="KW-0813">Transport</keyword>
<dbReference type="Proteomes" id="UP001523219">
    <property type="component" value="Unassembled WGS sequence"/>
</dbReference>
<sequence length="93" mass="9665">MFRGGLEPWHLLAVSIVIILLFGSKELPEAVRGLGKSMRILKSEAKVVRQDGVAQPSETSTGGAVSEPGVRVAQAAPGEVATPHAATDSHSAH</sequence>
<keyword evidence="4" id="KW-0653">Protein transport</keyword>
<evidence type="ECO:0000256" key="1">
    <source>
        <dbReference type="ARBA" id="ARBA00004167"/>
    </source>
</evidence>
<name>A0ABT0ZN04_9ACTN</name>
<keyword evidence="3" id="KW-0812">Transmembrane</keyword>
<evidence type="ECO:0000256" key="2">
    <source>
        <dbReference type="ARBA" id="ARBA00022448"/>
    </source>
</evidence>
<dbReference type="PANTHER" id="PTHR42982">
    <property type="entry name" value="SEC-INDEPENDENT PROTEIN TRANSLOCASE PROTEIN TATA"/>
    <property type="match status" value="1"/>
</dbReference>
<dbReference type="RefSeq" id="WP_252429078.1">
    <property type="nucleotide sequence ID" value="NZ_JAMWMR010000065.1"/>
</dbReference>
<dbReference type="Gene3D" id="1.20.5.3310">
    <property type="match status" value="1"/>
</dbReference>
<proteinExistence type="predicted"/>
<feature type="region of interest" description="Disordered" evidence="8">
    <location>
        <begin position="49"/>
        <end position="93"/>
    </location>
</feature>
<dbReference type="NCBIfam" id="NF001854">
    <property type="entry name" value="PRK00575.1"/>
    <property type="match status" value="1"/>
</dbReference>
<keyword evidence="6" id="KW-0811">Translocation</keyword>
<evidence type="ECO:0000256" key="7">
    <source>
        <dbReference type="ARBA" id="ARBA00023136"/>
    </source>
</evidence>
<comment type="caution">
    <text evidence="9">The sequence shown here is derived from an EMBL/GenBank/DDBJ whole genome shotgun (WGS) entry which is preliminary data.</text>
</comment>
<reference evidence="9 10" key="1">
    <citation type="submission" date="2022-05" db="EMBL/GenBank/DDBJ databases">
        <title>Streptomyces sp. nov. RY43-2 isolated from soil of a peat swamp forest.</title>
        <authorList>
            <person name="Kanchanasin P."/>
            <person name="Tanasupawat S."/>
            <person name="Phongsopitanun W."/>
        </authorList>
    </citation>
    <scope>NUCLEOTIDE SEQUENCE [LARGE SCALE GENOMIC DNA]</scope>
    <source>
        <strain evidence="9 10">RY43-2</strain>
    </source>
</reference>
<organism evidence="9 10">
    <name type="scientific">Streptomyces macrolidinus</name>
    <dbReference type="NCBI Taxonomy" id="2952607"/>
    <lineage>
        <taxon>Bacteria</taxon>
        <taxon>Bacillati</taxon>
        <taxon>Actinomycetota</taxon>
        <taxon>Actinomycetes</taxon>
        <taxon>Kitasatosporales</taxon>
        <taxon>Streptomycetaceae</taxon>
        <taxon>Streptomyces</taxon>
    </lineage>
</organism>
<evidence type="ECO:0000313" key="9">
    <source>
        <dbReference type="EMBL" id="MCN9244977.1"/>
    </source>
</evidence>
<accession>A0ABT0ZN04</accession>
<dbReference type="InterPro" id="IPR003369">
    <property type="entry name" value="TatA/B/E"/>
</dbReference>
<evidence type="ECO:0000256" key="5">
    <source>
        <dbReference type="ARBA" id="ARBA00022989"/>
    </source>
</evidence>
<protein>
    <submittedName>
        <fullName evidence="9">Sec-independent protein translocase subunit TatA</fullName>
    </submittedName>
</protein>
<keyword evidence="10" id="KW-1185">Reference proteome</keyword>
<evidence type="ECO:0000256" key="8">
    <source>
        <dbReference type="SAM" id="MobiDB-lite"/>
    </source>
</evidence>
<keyword evidence="5" id="KW-1133">Transmembrane helix</keyword>